<dbReference type="InterPro" id="IPR050238">
    <property type="entry name" value="DNA_Rep/Repair_Clamp_Loader"/>
</dbReference>
<organism evidence="2 3">
    <name type="scientific">Pseudoscardovia radai</name>
    <dbReference type="NCBI Taxonomy" id="987066"/>
    <lineage>
        <taxon>Bacteria</taxon>
        <taxon>Bacillati</taxon>
        <taxon>Actinomycetota</taxon>
        <taxon>Actinomycetes</taxon>
        <taxon>Bifidobacteriales</taxon>
        <taxon>Bifidobacteriaceae</taxon>
        <taxon>Pseudoscardovia</taxon>
    </lineage>
</organism>
<feature type="domain" description="AAA+ ATPase" evidence="1">
    <location>
        <begin position="28"/>
        <end position="166"/>
    </location>
</feature>
<evidence type="ECO:0000259" key="1">
    <source>
        <dbReference type="SMART" id="SM00382"/>
    </source>
</evidence>
<proteinExistence type="predicted"/>
<evidence type="ECO:0000313" key="3">
    <source>
        <dbReference type="Proteomes" id="UP000216725"/>
    </source>
</evidence>
<name>A0A261EQE8_9BIFI</name>
<gene>
    <name evidence="2" type="ORF">PSRA_1751</name>
</gene>
<dbReference type="GO" id="GO:0006261">
    <property type="term" value="P:DNA-templated DNA replication"/>
    <property type="evidence" value="ECO:0007669"/>
    <property type="project" value="TreeGrafter"/>
</dbReference>
<dbReference type="EMBL" id="MWWR01000025">
    <property type="protein sequence ID" value="OZG48906.1"/>
    <property type="molecule type" value="Genomic_DNA"/>
</dbReference>
<dbReference type="SMART" id="SM00382">
    <property type="entry name" value="AAA"/>
    <property type="match status" value="1"/>
</dbReference>
<dbReference type="SUPFAM" id="SSF52540">
    <property type="entry name" value="P-loop containing nucleoside triphosphate hydrolases"/>
    <property type="match status" value="1"/>
</dbReference>
<dbReference type="PANTHER" id="PTHR11669:SF8">
    <property type="entry name" value="DNA POLYMERASE III SUBUNIT DELTA"/>
    <property type="match status" value="1"/>
</dbReference>
<dbReference type="InterPro" id="IPR027417">
    <property type="entry name" value="P-loop_NTPase"/>
</dbReference>
<dbReference type="AlphaFoldDB" id="A0A261EQE8"/>
<dbReference type="RefSeq" id="WP_094661540.1">
    <property type="nucleotide sequence ID" value="NZ_MWWR01000025.1"/>
</dbReference>
<dbReference type="PANTHER" id="PTHR11669">
    <property type="entry name" value="REPLICATION FACTOR C / DNA POLYMERASE III GAMMA-TAU SUBUNIT"/>
    <property type="match status" value="1"/>
</dbReference>
<dbReference type="OrthoDB" id="9809531at2"/>
<protein>
    <submittedName>
        <fullName evidence="2">DNA polymerase III subunit delta</fullName>
    </submittedName>
</protein>
<comment type="caution">
    <text evidence="2">The sequence shown here is derived from an EMBL/GenBank/DDBJ whole genome shotgun (WGS) entry which is preliminary data.</text>
</comment>
<sequence length="386" mass="42943">MSVWNTIVGQQPVVDMLRGIAEGDPAHIAQSWLFCGPPGSGRSNVAIAFAAALECPRHGCGECEICRAILERRHPDVQVMATDKVTIGIDEVRRLVEDSEETPHTSPWRVIIIEDVDRMLERTTNVLLKEVEEPAEHTIWMLCAPSPQDVLPTIRSRTRLVTLAVPQTKDVAAFIEKDCGVDERLALRCARLSEGHIGIARLYAKDDQALADRDELVVGVLNLRRVSDAVVLADTLLKNAKTQAETSVERSVEREKAEFRRINGLKDKDPIPSVLRSQWNAIGKKEDRTRRATRLVRDVLDRSLNSIASIYRDVAVIQNGAVDAVGIVNLENKRAIYDLSARIGREDAVDRMDRIALTRRRLRGNGNAQLDFEALLCSLIVFAPAS</sequence>
<dbReference type="InterPro" id="IPR003593">
    <property type="entry name" value="AAA+_ATPase"/>
</dbReference>
<keyword evidence="3" id="KW-1185">Reference proteome</keyword>
<dbReference type="Pfam" id="PF13177">
    <property type="entry name" value="DNA_pol3_delta2"/>
    <property type="match status" value="1"/>
</dbReference>
<reference evidence="2 3" key="1">
    <citation type="journal article" date="2017" name="BMC Genomics">
        <title>Comparative genomic and phylogenomic analyses of the Bifidobacteriaceae family.</title>
        <authorList>
            <person name="Lugli G.A."/>
            <person name="Milani C."/>
            <person name="Turroni F."/>
            <person name="Duranti S."/>
            <person name="Mancabelli L."/>
            <person name="Mangifesta M."/>
            <person name="Ferrario C."/>
            <person name="Modesto M."/>
            <person name="Mattarelli P."/>
            <person name="Jiri K."/>
            <person name="van Sinderen D."/>
            <person name="Ventura M."/>
        </authorList>
    </citation>
    <scope>NUCLEOTIDE SEQUENCE [LARGE SCALE GENOMIC DNA]</scope>
    <source>
        <strain evidence="2 3">DSM 24742</strain>
    </source>
</reference>
<dbReference type="NCBIfam" id="NF005926">
    <property type="entry name" value="PRK07940.1"/>
    <property type="match status" value="1"/>
</dbReference>
<accession>A0A261EQE8</accession>
<dbReference type="Gene3D" id="3.40.50.300">
    <property type="entry name" value="P-loop containing nucleotide triphosphate hydrolases"/>
    <property type="match status" value="1"/>
</dbReference>
<evidence type="ECO:0000313" key="2">
    <source>
        <dbReference type="EMBL" id="OZG48906.1"/>
    </source>
</evidence>
<dbReference type="Proteomes" id="UP000216725">
    <property type="component" value="Unassembled WGS sequence"/>
</dbReference>